<accession>A0A0R1GXB8</accession>
<dbReference type="AlphaFoldDB" id="A0A0R1GXB8"/>
<sequence>MKINFVLPEIQQYPIGGYKLVYQYSDFFANLGHDVVIYHKLSNSNKPIPNSIRSLKRKIDFAKNEHKVDWFFFNSNVRLIPGVYKDEHIRDADVIIATAVSTAEFVSSLPAKAGSKYYFIQNYENWGGYTNEMVDASYRLPMKKIVISNWLADFVEQATGDRPYLIPNFISAKDFYISKTKMRENIISILNHPQETKRTAFGLKILSQVKKEIPDLQVRLFGAYMAPKEVPSWVTYYHQPSIDILRNNVYGSSKIYLMPSVLEGWGLTGMEAMACGAVPVASKYGGMLDFMADDINAVLVEKDNEQSFVKTIIDLLQDPTRLSRLSDNAVQITSNFSIETSANKFLKILAYI</sequence>
<name>A0A0R1GXB8_9LACO</name>
<evidence type="ECO:0000259" key="2">
    <source>
        <dbReference type="Pfam" id="PF00534"/>
    </source>
</evidence>
<dbReference type="Gene3D" id="3.40.50.2000">
    <property type="entry name" value="Glycogen Phosphorylase B"/>
    <property type="match status" value="1"/>
</dbReference>
<keyword evidence="1" id="KW-0808">Transferase</keyword>
<dbReference type="Pfam" id="PF00534">
    <property type="entry name" value="Glycos_transf_1"/>
    <property type="match status" value="1"/>
</dbReference>
<evidence type="ECO:0000313" key="4">
    <source>
        <dbReference type="Proteomes" id="UP000050909"/>
    </source>
</evidence>
<dbReference type="EMBL" id="AZCV01000001">
    <property type="protein sequence ID" value="KRK38703.1"/>
    <property type="molecule type" value="Genomic_DNA"/>
</dbReference>
<proteinExistence type="predicted"/>
<evidence type="ECO:0000256" key="1">
    <source>
        <dbReference type="ARBA" id="ARBA00022679"/>
    </source>
</evidence>
<dbReference type="GO" id="GO:0016757">
    <property type="term" value="F:glycosyltransferase activity"/>
    <property type="evidence" value="ECO:0007669"/>
    <property type="project" value="InterPro"/>
</dbReference>
<dbReference type="Gene3D" id="3.40.50.11090">
    <property type="match status" value="1"/>
</dbReference>
<dbReference type="PATRIC" id="fig|1423722.3.peg.399"/>
<dbReference type="GO" id="GO:0009103">
    <property type="term" value="P:lipopolysaccharide biosynthetic process"/>
    <property type="evidence" value="ECO:0007669"/>
    <property type="project" value="TreeGrafter"/>
</dbReference>
<dbReference type="InterPro" id="IPR001296">
    <property type="entry name" value="Glyco_trans_1"/>
</dbReference>
<organism evidence="3 4">
    <name type="scientific">Amylolactobacillus amylotrophicus DSM 20534</name>
    <dbReference type="NCBI Taxonomy" id="1423722"/>
    <lineage>
        <taxon>Bacteria</taxon>
        <taxon>Bacillati</taxon>
        <taxon>Bacillota</taxon>
        <taxon>Bacilli</taxon>
        <taxon>Lactobacillales</taxon>
        <taxon>Lactobacillaceae</taxon>
        <taxon>Amylolactobacillus</taxon>
    </lineage>
</organism>
<keyword evidence="4" id="KW-1185">Reference proteome</keyword>
<reference evidence="3 4" key="1">
    <citation type="journal article" date="2015" name="Genome Announc.">
        <title>Expanding the biotechnology potential of lactobacilli through comparative genomics of 213 strains and associated genera.</title>
        <authorList>
            <person name="Sun Z."/>
            <person name="Harris H.M."/>
            <person name="McCann A."/>
            <person name="Guo C."/>
            <person name="Argimon S."/>
            <person name="Zhang W."/>
            <person name="Yang X."/>
            <person name="Jeffery I.B."/>
            <person name="Cooney J.C."/>
            <person name="Kagawa T.F."/>
            <person name="Liu W."/>
            <person name="Song Y."/>
            <person name="Salvetti E."/>
            <person name="Wrobel A."/>
            <person name="Rasinkangas P."/>
            <person name="Parkhill J."/>
            <person name="Rea M.C."/>
            <person name="O'Sullivan O."/>
            <person name="Ritari J."/>
            <person name="Douillard F.P."/>
            <person name="Paul Ross R."/>
            <person name="Yang R."/>
            <person name="Briner A.E."/>
            <person name="Felis G.E."/>
            <person name="de Vos W.M."/>
            <person name="Barrangou R."/>
            <person name="Klaenhammer T.R."/>
            <person name="Caufield P.W."/>
            <person name="Cui Y."/>
            <person name="Zhang H."/>
            <person name="O'Toole P.W."/>
        </authorList>
    </citation>
    <scope>NUCLEOTIDE SEQUENCE [LARGE SCALE GENOMIC DNA]</scope>
    <source>
        <strain evidence="3 4">DSM 20534</strain>
    </source>
</reference>
<protein>
    <submittedName>
        <fullName evidence="3">Polysaccharide biosynthesis protein</fullName>
    </submittedName>
</protein>
<gene>
    <name evidence="3" type="ORF">FC62_GL000392</name>
</gene>
<dbReference type="SUPFAM" id="SSF53756">
    <property type="entry name" value="UDP-Glycosyltransferase/glycogen phosphorylase"/>
    <property type="match status" value="1"/>
</dbReference>
<dbReference type="PANTHER" id="PTHR46401:SF2">
    <property type="entry name" value="GLYCOSYLTRANSFERASE WBBK-RELATED"/>
    <property type="match status" value="1"/>
</dbReference>
<comment type="caution">
    <text evidence="3">The sequence shown here is derived from an EMBL/GenBank/DDBJ whole genome shotgun (WGS) entry which is preliminary data.</text>
</comment>
<feature type="domain" description="Glycosyl transferase family 1" evidence="2">
    <location>
        <begin position="247"/>
        <end position="329"/>
    </location>
</feature>
<dbReference type="CDD" id="cd03801">
    <property type="entry name" value="GT4_PimA-like"/>
    <property type="match status" value="1"/>
</dbReference>
<dbReference type="PANTHER" id="PTHR46401">
    <property type="entry name" value="GLYCOSYLTRANSFERASE WBBK-RELATED"/>
    <property type="match status" value="1"/>
</dbReference>
<evidence type="ECO:0000313" key="3">
    <source>
        <dbReference type="EMBL" id="KRK38703.1"/>
    </source>
</evidence>
<dbReference type="RefSeq" id="WP_056946018.1">
    <property type="nucleotide sequence ID" value="NZ_AZCV01000001.1"/>
</dbReference>
<dbReference type="Proteomes" id="UP000050909">
    <property type="component" value="Unassembled WGS sequence"/>
</dbReference>